<dbReference type="EMBL" id="JARPOI010000008">
    <property type="protein sequence ID" value="KAJ9175711.1"/>
    <property type="molecule type" value="Genomic_DNA"/>
</dbReference>
<evidence type="ECO:0000313" key="6">
    <source>
        <dbReference type="EMBL" id="KAJ9175711.1"/>
    </source>
</evidence>
<keyword evidence="3" id="KW-0862">Zinc</keyword>
<dbReference type="InterPro" id="IPR046349">
    <property type="entry name" value="C1-like_sf"/>
</dbReference>
<feature type="domain" description="Phorbol-ester/DAG-type" evidence="5">
    <location>
        <begin position="13"/>
        <end position="67"/>
    </location>
</feature>
<evidence type="ECO:0000256" key="1">
    <source>
        <dbReference type="ARBA" id="ARBA00022723"/>
    </source>
</evidence>
<keyword evidence="4" id="KW-1133">Transmembrane helix</keyword>
<dbReference type="PANTHER" id="PTHR46477">
    <property type="entry name" value="CYSTEINE/HISTIDINE-RICH C1 DOMAIN FAMILY PROTEIN"/>
    <property type="match status" value="1"/>
</dbReference>
<keyword evidence="7" id="KW-1185">Reference proteome</keyword>
<dbReference type="Gene3D" id="3.30.60.20">
    <property type="match status" value="1"/>
</dbReference>
<dbReference type="InterPro" id="IPR004146">
    <property type="entry name" value="DC1"/>
</dbReference>
<feature type="transmembrane region" description="Helical" evidence="4">
    <location>
        <begin position="228"/>
        <end position="252"/>
    </location>
</feature>
<evidence type="ECO:0000256" key="3">
    <source>
        <dbReference type="ARBA" id="ARBA00022833"/>
    </source>
</evidence>
<keyword evidence="4" id="KW-0812">Transmembrane</keyword>
<protein>
    <recommendedName>
        <fullName evidence="5">Phorbol-ester/DAG-type domain-containing protein</fullName>
    </recommendedName>
</protein>
<accession>A0ABQ9M607</accession>
<dbReference type="Pfam" id="PF03107">
    <property type="entry name" value="C1_2"/>
    <property type="match status" value="1"/>
</dbReference>
<dbReference type="SUPFAM" id="SSF57889">
    <property type="entry name" value="Cysteine-rich domain"/>
    <property type="match status" value="1"/>
</dbReference>
<evidence type="ECO:0000256" key="4">
    <source>
        <dbReference type="SAM" id="Phobius"/>
    </source>
</evidence>
<dbReference type="PANTHER" id="PTHR46477:SF15">
    <property type="entry name" value="CYSTEINE_HISTIDINE-RICH C1 DOMAIN PROTEIN"/>
    <property type="match status" value="1"/>
</dbReference>
<comment type="caution">
    <text evidence="6">The sequence shown here is derived from an EMBL/GenBank/DDBJ whole genome shotgun (WGS) entry which is preliminary data.</text>
</comment>
<reference evidence="6 7" key="1">
    <citation type="journal article" date="2023" name="Plant Biotechnol. J.">
        <title>Chromosome-level wild Hevea brasiliensis genome provides new tools for genomic-assisted breeding and valuable loci to elevate rubber yield.</title>
        <authorList>
            <person name="Cheng H."/>
            <person name="Song X."/>
            <person name="Hu Y."/>
            <person name="Wu T."/>
            <person name="Yang Q."/>
            <person name="An Z."/>
            <person name="Feng S."/>
            <person name="Deng Z."/>
            <person name="Wu W."/>
            <person name="Zeng X."/>
            <person name="Tu M."/>
            <person name="Wang X."/>
            <person name="Huang H."/>
        </authorList>
    </citation>
    <scope>NUCLEOTIDE SEQUENCE [LARGE SCALE GENOMIC DNA]</scope>
    <source>
        <strain evidence="6">MT/VB/25A 57/8</strain>
    </source>
</reference>
<evidence type="ECO:0000313" key="7">
    <source>
        <dbReference type="Proteomes" id="UP001174677"/>
    </source>
</evidence>
<evidence type="ECO:0000256" key="2">
    <source>
        <dbReference type="ARBA" id="ARBA00022737"/>
    </source>
</evidence>
<dbReference type="Proteomes" id="UP001174677">
    <property type="component" value="Chromosome 8"/>
</dbReference>
<sequence>MLTTKIQHPSHPLHQLKLERSLVPYICDGCKELGFETCYQCQICNFHLHKECAIPSSSFYHRFFKGCEFKFYEESPRLGVRVCDGCWRDVRGFVYQCSHKKAYDLQPPCAKLPKTLAGEGVKLELKENIKSKCLKCQSRSNSNKGPKGWSYVSSCGKYCFHVACVKEMFYEAWEMGYFDQQKSDLDANTSGLAVALQRTVPSTLSSSTEIVQQSGGKAKHYWNMVASVLRLILFAIFGDPITAFTTLIVALIQSLATN</sequence>
<gene>
    <name evidence="6" type="ORF">P3X46_014240</name>
</gene>
<keyword evidence="4" id="KW-0472">Membrane</keyword>
<evidence type="ECO:0000259" key="5">
    <source>
        <dbReference type="PROSITE" id="PS50081"/>
    </source>
</evidence>
<organism evidence="6 7">
    <name type="scientific">Hevea brasiliensis</name>
    <name type="common">Para rubber tree</name>
    <name type="synonym">Siphonia brasiliensis</name>
    <dbReference type="NCBI Taxonomy" id="3981"/>
    <lineage>
        <taxon>Eukaryota</taxon>
        <taxon>Viridiplantae</taxon>
        <taxon>Streptophyta</taxon>
        <taxon>Embryophyta</taxon>
        <taxon>Tracheophyta</taxon>
        <taxon>Spermatophyta</taxon>
        <taxon>Magnoliopsida</taxon>
        <taxon>eudicotyledons</taxon>
        <taxon>Gunneridae</taxon>
        <taxon>Pentapetalae</taxon>
        <taxon>rosids</taxon>
        <taxon>fabids</taxon>
        <taxon>Malpighiales</taxon>
        <taxon>Euphorbiaceae</taxon>
        <taxon>Crotonoideae</taxon>
        <taxon>Micrandreae</taxon>
        <taxon>Hevea</taxon>
    </lineage>
</organism>
<proteinExistence type="predicted"/>
<keyword evidence="1" id="KW-0479">Metal-binding</keyword>
<name>A0ABQ9M607_HEVBR</name>
<dbReference type="InterPro" id="IPR002219">
    <property type="entry name" value="PKC_DAG/PE"/>
</dbReference>
<keyword evidence="2" id="KW-0677">Repeat</keyword>
<dbReference type="PROSITE" id="PS50081">
    <property type="entry name" value="ZF_DAG_PE_2"/>
    <property type="match status" value="1"/>
</dbReference>